<keyword evidence="1" id="KW-0862">Zinc</keyword>
<feature type="coiled-coil region" evidence="2">
    <location>
        <begin position="63"/>
        <end position="144"/>
    </location>
</feature>
<evidence type="ECO:0000259" key="4">
    <source>
        <dbReference type="PROSITE" id="PS50158"/>
    </source>
</evidence>
<dbReference type="GO" id="GO:0008270">
    <property type="term" value="F:zinc ion binding"/>
    <property type="evidence" value="ECO:0007669"/>
    <property type="project" value="UniProtKB-KW"/>
</dbReference>
<dbReference type="Pfam" id="PF00098">
    <property type="entry name" value="zf-CCHC"/>
    <property type="match status" value="1"/>
</dbReference>
<dbReference type="InterPro" id="IPR001878">
    <property type="entry name" value="Znf_CCHC"/>
</dbReference>
<evidence type="ECO:0000256" key="1">
    <source>
        <dbReference type="PROSITE-ProRule" id="PRU00047"/>
    </source>
</evidence>
<gene>
    <name evidence="5" type="ORF">niasHT_038164</name>
</gene>
<dbReference type="Gene3D" id="4.10.60.10">
    <property type="entry name" value="Zinc finger, CCHC-type"/>
    <property type="match status" value="1"/>
</dbReference>
<feature type="compositionally biased region" description="Basic and acidic residues" evidence="3">
    <location>
        <begin position="444"/>
        <end position="454"/>
    </location>
</feature>
<keyword evidence="6" id="KW-1185">Reference proteome</keyword>
<dbReference type="SUPFAM" id="SSF57756">
    <property type="entry name" value="Retrovirus zinc finger-like domains"/>
    <property type="match status" value="1"/>
</dbReference>
<evidence type="ECO:0000256" key="3">
    <source>
        <dbReference type="SAM" id="MobiDB-lite"/>
    </source>
</evidence>
<dbReference type="Proteomes" id="UP001620626">
    <property type="component" value="Unassembled WGS sequence"/>
</dbReference>
<dbReference type="InterPro" id="IPR036875">
    <property type="entry name" value="Znf_CCHC_sf"/>
</dbReference>
<keyword evidence="2" id="KW-0175">Coiled coil</keyword>
<keyword evidence="1" id="KW-0863">Zinc-finger</keyword>
<feature type="domain" description="CCHC-type" evidence="4">
    <location>
        <begin position="403"/>
        <end position="418"/>
    </location>
</feature>
<evidence type="ECO:0000256" key="2">
    <source>
        <dbReference type="SAM" id="Coils"/>
    </source>
</evidence>
<evidence type="ECO:0000313" key="6">
    <source>
        <dbReference type="Proteomes" id="UP001620626"/>
    </source>
</evidence>
<evidence type="ECO:0000313" key="5">
    <source>
        <dbReference type="EMBL" id="KAL3074691.1"/>
    </source>
</evidence>
<name>A0ABD2I5Z2_9BILA</name>
<dbReference type="PROSITE" id="PS50158">
    <property type="entry name" value="ZF_CCHC"/>
    <property type="match status" value="1"/>
</dbReference>
<dbReference type="EMBL" id="JBICBT010001292">
    <property type="protein sequence ID" value="KAL3074691.1"/>
    <property type="molecule type" value="Genomic_DNA"/>
</dbReference>
<feature type="region of interest" description="Disordered" evidence="3">
    <location>
        <begin position="444"/>
        <end position="488"/>
    </location>
</feature>
<dbReference type="Gene3D" id="1.10.4020.10">
    <property type="entry name" value="DNA breaking-rejoining enzymes"/>
    <property type="match status" value="1"/>
</dbReference>
<reference evidence="5 6" key="1">
    <citation type="submission" date="2024-10" db="EMBL/GenBank/DDBJ databases">
        <authorList>
            <person name="Kim D."/>
        </authorList>
    </citation>
    <scope>NUCLEOTIDE SEQUENCE [LARGE SCALE GENOMIC DNA]</scope>
    <source>
        <strain evidence="5">BH-2024</strain>
    </source>
</reference>
<accession>A0ABD2I5Z2</accession>
<organism evidence="5 6">
    <name type="scientific">Heterodera trifolii</name>
    <dbReference type="NCBI Taxonomy" id="157864"/>
    <lineage>
        <taxon>Eukaryota</taxon>
        <taxon>Metazoa</taxon>
        <taxon>Ecdysozoa</taxon>
        <taxon>Nematoda</taxon>
        <taxon>Chromadorea</taxon>
        <taxon>Rhabditida</taxon>
        <taxon>Tylenchina</taxon>
        <taxon>Tylenchomorpha</taxon>
        <taxon>Tylenchoidea</taxon>
        <taxon>Heteroderidae</taxon>
        <taxon>Heteroderinae</taxon>
        <taxon>Heterodera</taxon>
    </lineage>
</organism>
<comment type="caution">
    <text evidence="5">The sequence shown here is derived from an EMBL/GenBank/DDBJ whole genome shotgun (WGS) entry which is preliminary data.</text>
</comment>
<proteinExistence type="predicted"/>
<dbReference type="GO" id="GO:0019899">
    <property type="term" value="F:enzyme binding"/>
    <property type="evidence" value="ECO:0007669"/>
    <property type="project" value="UniProtKB-ARBA"/>
</dbReference>
<dbReference type="AlphaFoldDB" id="A0ABD2I5Z2"/>
<dbReference type="SMART" id="SM00343">
    <property type="entry name" value="ZnF_C2HC"/>
    <property type="match status" value="1"/>
</dbReference>
<keyword evidence="1" id="KW-0479">Metal-binding</keyword>
<dbReference type="InterPro" id="IPR038269">
    <property type="entry name" value="SCAN_sf"/>
</dbReference>
<protein>
    <recommendedName>
        <fullName evidence="4">CCHC-type domain-containing protein</fullName>
    </recommendedName>
</protein>
<sequence>MESTSQSAVSLSGSDFDPIYFSPEENQRWGKLLDRMRTFEQAVCRQFRRIEHTFVQITNQTQIQDTVERVKNLESSIKELENATELDTFETKEKLIDAEEEVERVKMRIDSYERFTKVRFGKIIEKMKSEVGRITENLDTLQGRVQLLEYEQDEYGRDAEWMEDENFRGQVFSPEQNDKRNDISIGECEIMVSDPFLGGIAPLEGYDGNPSVSFSRWVARLEDMLSLYPQLTEPQKLSRLRILLRGQARAEFESIEPAPETLVVALEHLKMKFENENTRSIARQTMVSCRQAPGERVYEFANRLNEVVRTALSGESEGIIRKRLFEEFLEKLTPELQFEVKAGRPTSYSNAYEIAQHFELLLAAKRPSQISVADSMAELSQKVEALAVHQQTTNKSSADRRACYYCRRPGHLVKDCREKRRDEERGGHRDQRGGRFFREERRWSRERNERENRHFTPRGGGQRNHRSNHRSPTPYGEGEGNNSNRWGWGSQGRRVNFRGRVGAARLASPIFLALMVILSIFGNGSAINQASNPMICHPESPSSLWSIPVDPICPNWAPTELPVAMNLPVFRLNTVKYKTKATACRCIKTKIARRIGIVGGRYEEVATNTVEVPTATCRKMKEFDDSPAGKLFQINGTFKATQNSLEPGWRSWPMGIFWKTMEILNCYLYETVVFARHGASGLSTPINDCPACSYQAGSCCCAQLSLIWRPDHTQLCNYVKVAEWKGEYSTDIWTANSGDFALTFVNRTDKADCDGKWFVASDQSFAIPRESYLEMIDKSEWANSQNRKKREIDNEDSVGLVYSSQLAAQLTALKLWLELTDVQLKCCWTQTFKLAKHRKCVCVGVVAVESGAGIVVVAEEEWDVDTVEHMDEGARITSSTRAHRTVDTEHDTAFLHATTTSSSACYTIPFTLFPSAPQMVPFELTNEATQEKLTLEKQRIFGNGYCLKRRRGGGTSTEKNGI</sequence>